<feature type="domain" description="Imm-5-like" evidence="1">
    <location>
        <begin position="8"/>
        <end position="142"/>
    </location>
</feature>
<evidence type="ECO:0000313" key="2">
    <source>
        <dbReference type="EMBL" id="MTE15215.1"/>
    </source>
</evidence>
<accession>A0A6I3L3Q3</accession>
<dbReference type="Pfam" id="PF21805">
    <property type="entry name" value="Imm5_like"/>
    <property type="match status" value="1"/>
</dbReference>
<dbReference type="InterPro" id="IPR048667">
    <property type="entry name" value="Imm5-like"/>
</dbReference>
<reference evidence="2 3" key="1">
    <citation type="submission" date="2019-11" db="EMBL/GenBank/DDBJ databases">
        <title>Nocardia sp. nov. CT2-14 isolated from soil.</title>
        <authorList>
            <person name="Kanchanasin P."/>
            <person name="Tanasupawat S."/>
            <person name="Yuki M."/>
            <person name="Kudo T."/>
        </authorList>
    </citation>
    <scope>NUCLEOTIDE SEQUENCE [LARGE SCALE GENOMIC DNA]</scope>
    <source>
        <strain evidence="2 3">CT2-14</strain>
    </source>
</reference>
<dbReference type="Proteomes" id="UP000432464">
    <property type="component" value="Unassembled WGS sequence"/>
</dbReference>
<protein>
    <recommendedName>
        <fullName evidence="1">Imm-5-like domain-containing protein</fullName>
    </recommendedName>
</protein>
<gene>
    <name evidence="2" type="ORF">GLP40_20855</name>
</gene>
<proteinExistence type="predicted"/>
<name>A0A6I3L3Q3_9NOCA</name>
<comment type="caution">
    <text evidence="2">The sequence shown here is derived from an EMBL/GenBank/DDBJ whole genome shotgun (WGS) entry which is preliminary data.</text>
</comment>
<dbReference type="EMBL" id="WMBB01000009">
    <property type="protein sequence ID" value="MTE15215.1"/>
    <property type="molecule type" value="Genomic_DNA"/>
</dbReference>
<organism evidence="2 3">
    <name type="scientific">Nocardia aurantiaca</name>
    <dbReference type="NCBI Taxonomy" id="2675850"/>
    <lineage>
        <taxon>Bacteria</taxon>
        <taxon>Bacillati</taxon>
        <taxon>Actinomycetota</taxon>
        <taxon>Actinomycetes</taxon>
        <taxon>Mycobacteriales</taxon>
        <taxon>Nocardiaceae</taxon>
        <taxon>Nocardia</taxon>
    </lineage>
</organism>
<dbReference type="AlphaFoldDB" id="A0A6I3L3Q3"/>
<evidence type="ECO:0000313" key="3">
    <source>
        <dbReference type="Proteomes" id="UP000432464"/>
    </source>
</evidence>
<sequence>MEPNEVALSDEDRRLVTQWAAECAERGLSLFEAKAPFDTRPRAAIEAARVFALKGTRTARLRSLAWAAFAAAHEVDDQVASAAARAANLAAAAPFTHAVGTTHQSGHLLGPAVHQAQARELAAGNDSHIGDAEVRWAIEHAPPAVHEIVRRFPPYRPDGTRLGELFYQLDAGLRR</sequence>
<keyword evidence="3" id="KW-1185">Reference proteome</keyword>
<evidence type="ECO:0000259" key="1">
    <source>
        <dbReference type="Pfam" id="PF21805"/>
    </source>
</evidence>